<dbReference type="InterPro" id="IPR011701">
    <property type="entry name" value="MFS"/>
</dbReference>
<dbReference type="AlphaFoldDB" id="A0A0B4D3C0"/>
<evidence type="ECO:0000313" key="10">
    <source>
        <dbReference type="EMBL" id="KIC58725.1"/>
    </source>
</evidence>
<keyword evidence="5 8" id="KW-1133">Transmembrane helix</keyword>
<evidence type="ECO:0000256" key="6">
    <source>
        <dbReference type="ARBA" id="ARBA00023136"/>
    </source>
</evidence>
<proteinExistence type="predicted"/>
<dbReference type="SUPFAM" id="SSF103473">
    <property type="entry name" value="MFS general substrate transporter"/>
    <property type="match status" value="1"/>
</dbReference>
<feature type="transmembrane region" description="Helical" evidence="8">
    <location>
        <begin position="300"/>
        <end position="319"/>
    </location>
</feature>
<comment type="caution">
    <text evidence="10">The sequence shown here is derived from an EMBL/GenBank/DDBJ whole genome shotgun (WGS) entry which is preliminary data.</text>
</comment>
<dbReference type="EMBL" id="JWSZ01000006">
    <property type="protein sequence ID" value="KIC58725.1"/>
    <property type="molecule type" value="Genomic_DNA"/>
</dbReference>
<feature type="transmembrane region" description="Helical" evidence="8">
    <location>
        <begin position="31"/>
        <end position="55"/>
    </location>
</feature>
<protein>
    <submittedName>
        <fullName evidence="10">MFS transporter</fullName>
    </submittedName>
</protein>
<keyword evidence="3" id="KW-1003">Cell membrane</keyword>
<keyword evidence="2" id="KW-0813">Transport</keyword>
<feature type="transmembrane region" description="Helical" evidence="8">
    <location>
        <begin position="95"/>
        <end position="114"/>
    </location>
</feature>
<feature type="transmembrane region" description="Helical" evidence="8">
    <location>
        <begin position="120"/>
        <end position="142"/>
    </location>
</feature>
<feature type="transmembrane region" description="Helical" evidence="8">
    <location>
        <begin position="325"/>
        <end position="347"/>
    </location>
</feature>
<organism evidence="10 11">
    <name type="scientific">Microbacterium hominis</name>
    <dbReference type="NCBI Taxonomy" id="162426"/>
    <lineage>
        <taxon>Bacteria</taxon>
        <taxon>Bacillati</taxon>
        <taxon>Actinomycetota</taxon>
        <taxon>Actinomycetes</taxon>
        <taxon>Micrococcales</taxon>
        <taxon>Microbacteriaceae</taxon>
        <taxon>Microbacterium</taxon>
    </lineage>
</organism>
<accession>A0A0B4D3C0</accession>
<feature type="transmembrane region" description="Helical" evidence="8">
    <location>
        <begin position="384"/>
        <end position="405"/>
    </location>
</feature>
<feature type="transmembrane region" description="Helical" evidence="8">
    <location>
        <begin position="162"/>
        <end position="184"/>
    </location>
</feature>
<feature type="transmembrane region" description="Helical" evidence="8">
    <location>
        <begin position="61"/>
        <end position="83"/>
    </location>
</feature>
<gene>
    <name evidence="10" type="ORF">RM52_05120</name>
</gene>
<dbReference type="GO" id="GO:0005886">
    <property type="term" value="C:plasma membrane"/>
    <property type="evidence" value="ECO:0007669"/>
    <property type="project" value="UniProtKB-SubCell"/>
</dbReference>
<evidence type="ECO:0000256" key="8">
    <source>
        <dbReference type="SAM" id="Phobius"/>
    </source>
</evidence>
<evidence type="ECO:0000256" key="5">
    <source>
        <dbReference type="ARBA" id="ARBA00022989"/>
    </source>
</evidence>
<dbReference type="PROSITE" id="PS50850">
    <property type="entry name" value="MFS"/>
    <property type="match status" value="1"/>
</dbReference>
<dbReference type="InterPro" id="IPR050171">
    <property type="entry name" value="MFS_Transporters"/>
</dbReference>
<dbReference type="PANTHER" id="PTHR23517">
    <property type="entry name" value="RESISTANCE PROTEIN MDTM, PUTATIVE-RELATED-RELATED"/>
    <property type="match status" value="1"/>
</dbReference>
<name>A0A0B4D3C0_9MICO</name>
<evidence type="ECO:0000256" key="2">
    <source>
        <dbReference type="ARBA" id="ARBA00022448"/>
    </source>
</evidence>
<keyword evidence="6 8" id="KW-0472">Membrane</keyword>
<feature type="region of interest" description="Disordered" evidence="7">
    <location>
        <begin position="1"/>
        <end position="20"/>
    </location>
</feature>
<feature type="transmembrane region" description="Helical" evidence="8">
    <location>
        <begin position="229"/>
        <end position="254"/>
    </location>
</feature>
<evidence type="ECO:0000313" key="11">
    <source>
        <dbReference type="Proteomes" id="UP000031202"/>
    </source>
</evidence>
<feature type="domain" description="Major facilitator superfamily (MFS) profile" evidence="9">
    <location>
        <begin position="29"/>
        <end position="410"/>
    </location>
</feature>
<keyword evidence="4 8" id="KW-0812">Transmembrane</keyword>
<evidence type="ECO:0000259" key="9">
    <source>
        <dbReference type="PROSITE" id="PS50850"/>
    </source>
</evidence>
<dbReference type="Proteomes" id="UP000031202">
    <property type="component" value="Unassembled WGS sequence"/>
</dbReference>
<dbReference type="InterPro" id="IPR020846">
    <property type="entry name" value="MFS_dom"/>
</dbReference>
<feature type="transmembrane region" description="Helical" evidence="8">
    <location>
        <begin position="359"/>
        <end position="378"/>
    </location>
</feature>
<dbReference type="RefSeq" id="WP_039413857.1">
    <property type="nucleotide sequence ID" value="NZ_JWSZ01000006.1"/>
</dbReference>
<dbReference type="PANTHER" id="PTHR23517:SF13">
    <property type="entry name" value="MAJOR FACILITATOR SUPERFAMILY MFS_1"/>
    <property type="match status" value="1"/>
</dbReference>
<feature type="transmembrane region" description="Helical" evidence="8">
    <location>
        <begin position="274"/>
        <end position="293"/>
    </location>
</feature>
<dbReference type="InterPro" id="IPR036259">
    <property type="entry name" value="MFS_trans_sf"/>
</dbReference>
<evidence type="ECO:0000256" key="4">
    <source>
        <dbReference type="ARBA" id="ARBA00022692"/>
    </source>
</evidence>
<sequence>MTTTSLPAAGAPASASASSPRRSRAAHSAGFWTAVLAFAIAMAFSTIPTPIYALYQQRDGFSPIVVTVIFAAYAVGVAVSLYLVGHVSDWWGRRVVFIAALAVEIVAAVMFLLWQDVTGLIVARFVSGVGIGGLTATATAHIAELRAVAVPSSTIAPVVSNFANIGGLAVGPLVAGALITWVPAPLETPYAVFLGLLVLALVATAVIPETVDRGQQRRSYRPQRVAIPAAARGAFWAAGTGAFTGFAVFGLMMALTPTVLAQAMGVTSRLAAGAVPFAVFMSAAVAQVVTVRLSLRRQLLLSWILMGVGIVLVAVAVAMGALAAFVIGGVAAGAGVGVMFRASLGVAGSLAPAGSRGEVLAAIFLIAYVGLAVPTLLIGAALAWLALPVVLGVFAGLVLVLISVATPRMVRRLAA</sequence>
<dbReference type="Gene3D" id="1.20.1250.20">
    <property type="entry name" value="MFS general substrate transporter like domains"/>
    <property type="match status" value="1"/>
</dbReference>
<reference evidence="10 11" key="1">
    <citation type="submission" date="2014-12" db="EMBL/GenBank/DDBJ databases">
        <title>Genome sequencing of Microbacterium hominis TPW29.</title>
        <authorList>
            <person name="Tan P.W."/>
            <person name="Chan K.-G."/>
        </authorList>
    </citation>
    <scope>NUCLEOTIDE SEQUENCE [LARGE SCALE GENOMIC DNA]</scope>
    <source>
        <strain evidence="10 11">TPW29</strain>
    </source>
</reference>
<evidence type="ECO:0000256" key="7">
    <source>
        <dbReference type="SAM" id="MobiDB-lite"/>
    </source>
</evidence>
<feature type="transmembrane region" description="Helical" evidence="8">
    <location>
        <begin position="190"/>
        <end position="208"/>
    </location>
</feature>
<evidence type="ECO:0000256" key="3">
    <source>
        <dbReference type="ARBA" id="ARBA00022475"/>
    </source>
</evidence>
<dbReference type="Pfam" id="PF07690">
    <property type="entry name" value="MFS_1"/>
    <property type="match status" value="1"/>
</dbReference>
<dbReference type="GO" id="GO:0022857">
    <property type="term" value="F:transmembrane transporter activity"/>
    <property type="evidence" value="ECO:0007669"/>
    <property type="project" value="InterPro"/>
</dbReference>
<comment type="subcellular location">
    <subcellularLocation>
        <location evidence="1">Cell membrane</location>
        <topology evidence="1">Multi-pass membrane protein</topology>
    </subcellularLocation>
</comment>
<evidence type="ECO:0000256" key="1">
    <source>
        <dbReference type="ARBA" id="ARBA00004651"/>
    </source>
</evidence>